<gene>
    <name evidence="2" type="ORF">FE697_008940</name>
</gene>
<feature type="domain" description="Polysaccharide pyruvyl transferase" evidence="1">
    <location>
        <begin position="30"/>
        <end position="303"/>
    </location>
</feature>
<accession>A0A5Q6S058</accession>
<dbReference type="EMBL" id="VDFQ02000002">
    <property type="protein sequence ID" value="KAA1423692.1"/>
    <property type="molecule type" value="Genomic_DNA"/>
</dbReference>
<dbReference type="OrthoDB" id="9767435at2"/>
<comment type="caution">
    <text evidence="2">The sequence shown here is derived from an EMBL/GenBank/DDBJ whole genome shotgun (WGS) entry which is preliminary data.</text>
</comment>
<reference evidence="2 3" key="1">
    <citation type="submission" date="2019-09" db="EMBL/GenBank/DDBJ databases">
        <title>Mumia zhuanghuii sp. nov. isolated from the intestinal contents of plateau pika (Ochotona curzoniae) in the Qinghai-Tibet plateau of China.</title>
        <authorList>
            <person name="Tian Z."/>
        </authorList>
    </citation>
    <scope>NUCLEOTIDE SEQUENCE [LARGE SCALE GENOMIC DNA]</scope>
    <source>
        <strain evidence="3">350</strain>
    </source>
</reference>
<sequence length="417" mass="45997">MTRLLIRAHKSPFTAPTAERVLARNLIGNNVGNLVFSYAVQRTLSVPGTTIDVARLNRARTLSPAEIDDQYDHVVIPLANAFRRRFLPNLDAITETIEQLSVPVTVVGVGVQSAVGQRVAAPRQVGDAVTRFVRAVLDRSPSIGVRGEWTAEYLAGLGFGSEHVEVIGCPSMFLHGDRLPLRLSRKRLDPKGPVAFNLSPYLAQMAPVVEDQVARYPGLVYFAQDLETLHLLLEGTSDRAVIDERLPIHPDHPLITDGRTRFPTNVPTWMASLESFPFSYGTRIHGNIAALLSGTPAYVLTHDARTLELARYHEIPHRRIDVEFDGVDAVALHAEADWGPLLAGHAERFARYSAFLHSHGLSHVFDPGQAAGAEAFDRRIARKTFAPPVGEVAAARRQRDRFTPALRKLVRSARPRA</sequence>
<dbReference type="RefSeq" id="WP_149769211.1">
    <property type="nucleotide sequence ID" value="NZ_VDFQ02000002.1"/>
</dbReference>
<dbReference type="InterPro" id="IPR007345">
    <property type="entry name" value="Polysacch_pyruvyl_Trfase"/>
</dbReference>
<name>A0A5Q6S058_9ACTN</name>
<dbReference type="GO" id="GO:0016740">
    <property type="term" value="F:transferase activity"/>
    <property type="evidence" value="ECO:0007669"/>
    <property type="project" value="UniProtKB-KW"/>
</dbReference>
<organism evidence="2 3">
    <name type="scientific">Mumia zhuanghuii</name>
    <dbReference type="NCBI Taxonomy" id="2585211"/>
    <lineage>
        <taxon>Bacteria</taxon>
        <taxon>Bacillati</taxon>
        <taxon>Actinomycetota</taxon>
        <taxon>Actinomycetes</taxon>
        <taxon>Propionibacteriales</taxon>
        <taxon>Nocardioidaceae</taxon>
        <taxon>Mumia</taxon>
    </lineage>
</organism>
<evidence type="ECO:0000259" key="1">
    <source>
        <dbReference type="Pfam" id="PF04230"/>
    </source>
</evidence>
<dbReference type="AlphaFoldDB" id="A0A5Q6S058"/>
<evidence type="ECO:0000313" key="3">
    <source>
        <dbReference type="Proteomes" id="UP000307768"/>
    </source>
</evidence>
<keyword evidence="2" id="KW-0808">Transferase</keyword>
<dbReference type="Pfam" id="PF04230">
    <property type="entry name" value="PS_pyruv_trans"/>
    <property type="match status" value="1"/>
</dbReference>
<proteinExistence type="predicted"/>
<protein>
    <submittedName>
        <fullName evidence="2">Polysaccharide pyruvyl transferase family protein</fullName>
    </submittedName>
</protein>
<evidence type="ECO:0000313" key="2">
    <source>
        <dbReference type="EMBL" id="KAA1423692.1"/>
    </source>
</evidence>
<dbReference type="Proteomes" id="UP000307768">
    <property type="component" value="Unassembled WGS sequence"/>
</dbReference>